<evidence type="ECO:0000313" key="3">
    <source>
        <dbReference type="Proteomes" id="UP000235388"/>
    </source>
</evidence>
<dbReference type="Proteomes" id="UP000235388">
    <property type="component" value="Unassembled WGS sequence"/>
</dbReference>
<accession>A0A2N5W707</accession>
<keyword evidence="3" id="KW-1185">Reference proteome</keyword>
<evidence type="ECO:0000313" key="2">
    <source>
        <dbReference type="EMBL" id="PLW58024.1"/>
    </source>
</evidence>
<organism evidence="2 3">
    <name type="scientific">Puccinia coronata f. sp. avenae</name>
    <dbReference type="NCBI Taxonomy" id="200324"/>
    <lineage>
        <taxon>Eukaryota</taxon>
        <taxon>Fungi</taxon>
        <taxon>Dikarya</taxon>
        <taxon>Basidiomycota</taxon>
        <taxon>Pucciniomycotina</taxon>
        <taxon>Pucciniomycetes</taxon>
        <taxon>Pucciniales</taxon>
        <taxon>Pucciniaceae</taxon>
        <taxon>Puccinia</taxon>
    </lineage>
</organism>
<dbReference type="AlphaFoldDB" id="A0A2N5W707"/>
<name>A0A2N5W707_9BASI</name>
<sequence>MEQKFHNVSVGHQSHTFHGTWGYVHVPEHNLVATLKRPNLTLDIYHSAIERVKSMTINPCMFLPTAAELDKEEAVWKSQIASVLHQYLALPKNPSTAIPRDPPAVEQIAAKKPLIHMLKLMDSSDNSAEGVGQVFELLIGQSSLSVEVFFSCIQPMNGDLGTVQNFNCLRSQRSPSAYPQDQLNNIRGITHPVEYCLGNIHPSLWEYWQFKGLWCLAISAGSWISG</sequence>
<feature type="domain" description="DUF6589" evidence="1">
    <location>
        <begin position="60"/>
        <end position="183"/>
    </location>
</feature>
<gene>
    <name evidence="2" type="ORF">PCANC_00710</name>
</gene>
<protein>
    <recommendedName>
        <fullName evidence="1">DUF6589 domain-containing protein</fullName>
    </recommendedName>
</protein>
<reference evidence="2 3" key="1">
    <citation type="submission" date="2017-11" db="EMBL/GenBank/DDBJ databases">
        <title>De novo assembly and phasing of dikaryotic genomes from two isolates of Puccinia coronata f. sp. avenae, the causal agent of oat crown rust.</title>
        <authorList>
            <person name="Miller M.E."/>
            <person name="Zhang Y."/>
            <person name="Omidvar V."/>
            <person name="Sperschneider J."/>
            <person name="Schwessinger B."/>
            <person name="Raley C."/>
            <person name="Palmer J.M."/>
            <person name="Garnica D."/>
            <person name="Upadhyaya N."/>
            <person name="Rathjen J."/>
            <person name="Taylor J.M."/>
            <person name="Park R.F."/>
            <person name="Dodds P.N."/>
            <person name="Hirsch C.D."/>
            <person name="Kianian S.F."/>
            <person name="Figueroa M."/>
        </authorList>
    </citation>
    <scope>NUCLEOTIDE SEQUENCE [LARGE SCALE GENOMIC DNA]</scope>
    <source>
        <strain evidence="2">12NC29</strain>
    </source>
</reference>
<evidence type="ECO:0000259" key="1">
    <source>
        <dbReference type="Pfam" id="PF20231"/>
    </source>
</evidence>
<dbReference type="OrthoDB" id="3207600at2759"/>
<proteinExistence type="predicted"/>
<dbReference type="EMBL" id="PGCJ01000006">
    <property type="protein sequence ID" value="PLW58024.1"/>
    <property type="molecule type" value="Genomic_DNA"/>
</dbReference>
<dbReference type="Pfam" id="PF20231">
    <property type="entry name" value="DUF6589"/>
    <property type="match status" value="1"/>
</dbReference>
<dbReference type="InterPro" id="IPR046496">
    <property type="entry name" value="DUF6589"/>
</dbReference>
<comment type="caution">
    <text evidence="2">The sequence shown here is derived from an EMBL/GenBank/DDBJ whole genome shotgun (WGS) entry which is preliminary data.</text>
</comment>